<keyword evidence="1" id="KW-0472">Membrane</keyword>
<keyword evidence="1" id="KW-1133">Transmembrane helix</keyword>
<protein>
    <recommendedName>
        <fullName evidence="4">DUF4282 domain-containing protein</fullName>
    </recommendedName>
</protein>
<dbReference type="Pfam" id="PF14110">
    <property type="entry name" value="DUF4282"/>
    <property type="match status" value="1"/>
</dbReference>
<evidence type="ECO:0000256" key="1">
    <source>
        <dbReference type="SAM" id="Phobius"/>
    </source>
</evidence>
<dbReference type="InterPro" id="IPR025557">
    <property type="entry name" value="DUF4282"/>
</dbReference>
<dbReference type="AlphaFoldDB" id="A0A1C3H401"/>
<dbReference type="RefSeq" id="WP_079540282.1">
    <property type="nucleotide sequence ID" value="NZ_CAUURN010000017.1"/>
</dbReference>
<sequence>MLKSFLNFDNFITPRIITIIYWMQIVAVFFIAFNVMFSGIGAEIGYAGHGGFYRPSFTFLSFLLGIFTFVAGILTVRVMNELVIVLFRIQEHLKAIREQK</sequence>
<dbReference type="Proteomes" id="UP000190837">
    <property type="component" value="Unassembled WGS sequence"/>
</dbReference>
<dbReference type="EMBL" id="FKLO01000041">
    <property type="protein sequence ID" value="SAM63095.1"/>
    <property type="molecule type" value="Genomic_DNA"/>
</dbReference>
<feature type="transmembrane region" description="Helical" evidence="1">
    <location>
        <begin position="12"/>
        <end position="37"/>
    </location>
</feature>
<organism evidence="2 3">
    <name type="scientific">Cardiobacterium hominis</name>
    <dbReference type="NCBI Taxonomy" id="2718"/>
    <lineage>
        <taxon>Bacteria</taxon>
        <taxon>Pseudomonadati</taxon>
        <taxon>Pseudomonadota</taxon>
        <taxon>Gammaproteobacteria</taxon>
        <taxon>Cardiobacteriales</taxon>
        <taxon>Cardiobacteriaceae</taxon>
        <taxon>Cardiobacterium</taxon>
    </lineage>
</organism>
<evidence type="ECO:0000313" key="3">
    <source>
        <dbReference type="Proteomes" id="UP000190837"/>
    </source>
</evidence>
<accession>A0A1C3H401</accession>
<evidence type="ECO:0000313" key="2">
    <source>
        <dbReference type="EMBL" id="SAM63095.1"/>
    </source>
</evidence>
<gene>
    <name evidence="2" type="ORF">CHUV0807_1083</name>
</gene>
<proteinExistence type="predicted"/>
<feature type="transmembrane region" description="Helical" evidence="1">
    <location>
        <begin position="57"/>
        <end position="79"/>
    </location>
</feature>
<evidence type="ECO:0008006" key="4">
    <source>
        <dbReference type="Google" id="ProtNLM"/>
    </source>
</evidence>
<name>A0A1C3H401_9GAMM</name>
<keyword evidence="1" id="KW-0812">Transmembrane</keyword>
<reference evidence="3" key="1">
    <citation type="submission" date="2016-04" db="EMBL/GenBank/DDBJ databases">
        <authorList>
            <person name="Tagini F."/>
        </authorList>
    </citation>
    <scope>NUCLEOTIDE SEQUENCE [LARGE SCALE GENOMIC DNA]</scope>
    <source>
        <strain evidence="3">CHUV0807</strain>
    </source>
</reference>